<name>A0ABN0JQP2_9GAMM</name>
<protein>
    <recommendedName>
        <fullName evidence="3">Serine/threonine protein phosphatase</fullName>
    </recommendedName>
</protein>
<dbReference type="PANTHER" id="PTHR17985">
    <property type="entry name" value="SER/THR-RICH PROTEIN T10 IN DGCR REGION"/>
    <property type="match status" value="1"/>
</dbReference>
<dbReference type="EMBL" id="APOJ01000018">
    <property type="protein sequence ID" value="ENU27724.1"/>
    <property type="molecule type" value="Genomic_DNA"/>
</dbReference>
<organism evidence="1 2">
    <name type="scientific">Acinetobacter modestus</name>
    <dbReference type="NCBI Taxonomy" id="1776740"/>
    <lineage>
        <taxon>Bacteria</taxon>
        <taxon>Pseudomonadati</taxon>
        <taxon>Pseudomonadota</taxon>
        <taxon>Gammaproteobacteria</taxon>
        <taxon>Moraxellales</taxon>
        <taxon>Moraxellaceae</taxon>
        <taxon>Acinetobacter</taxon>
    </lineage>
</organism>
<evidence type="ECO:0008006" key="3">
    <source>
        <dbReference type="Google" id="ProtNLM"/>
    </source>
</evidence>
<dbReference type="PANTHER" id="PTHR17985:SF8">
    <property type="entry name" value="TRANSPORT AND GOLGI ORGANIZATION PROTEIN 2 HOMOLOG"/>
    <property type="match status" value="1"/>
</dbReference>
<evidence type="ECO:0000313" key="2">
    <source>
        <dbReference type="Proteomes" id="UP000013190"/>
    </source>
</evidence>
<keyword evidence="2" id="KW-1185">Reference proteome</keyword>
<reference evidence="2" key="1">
    <citation type="submission" date="2013-02" db="EMBL/GenBank/DDBJ databases">
        <title>The Genome Sequence of Acinetobacter sp. NIPH 236.</title>
        <authorList>
            <consortium name="The Broad Institute Genome Sequencing Platform"/>
            <consortium name="The Broad Institute Genome Sequencing Center for Infectious Disease"/>
            <person name="Cerqueira G."/>
            <person name="Feldgarden M."/>
            <person name="Courvalin P."/>
            <person name="Perichon B."/>
            <person name="Grillot-Courvalin C."/>
            <person name="Clermont D."/>
            <person name="Rocha E."/>
            <person name="Yoon E.-J."/>
            <person name="Nemec A."/>
            <person name="Walker B."/>
            <person name="Young S.K."/>
            <person name="Zeng Q."/>
            <person name="Gargeya S."/>
            <person name="Fitzgerald M."/>
            <person name="Haas B."/>
            <person name="Abouelleil A."/>
            <person name="Alvarado L."/>
            <person name="Arachchi H.M."/>
            <person name="Berlin A.M."/>
            <person name="Chapman S.B."/>
            <person name="Dewar J."/>
            <person name="Goldberg J."/>
            <person name="Griggs A."/>
            <person name="Gujja S."/>
            <person name="Hansen M."/>
            <person name="Howarth C."/>
            <person name="Imamovic A."/>
            <person name="Larimer J."/>
            <person name="McCowan C."/>
            <person name="Murphy C."/>
            <person name="Neiman D."/>
            <person name="Pearson M."/>
            <person name="Priest M."/>
            <person name="Roberts A."/>
            <person name="Saif S."/>
            <person name="Shea T."/>
            <person name="Sisk P."/>
            <person name="Sykes S."/>
            <person name="Wortman J."/>
            <person name="Nusbaum C."/>
            <person name="Birren B."/>
        </authorList>
    </citation>
    <scope>NUCLEOTIDE SEQUENCE [LARGE SCALE GENOMIC DNA]</scope>
    <source>
        <strain evidence="2">NIPH 236</strain>
    </source>
</reference>
<comment type="caution">
    <text evidence="1">The sequence shown here is derived from an EMBL/GenBank/DDBJ whole genome shotgun (WGS) entry which is preliminary data.</text>
</comment>
<dbReference type="Pfam" id="PF05742">
    <property type="entry name" value="TANGO2"/>
    <property type="match status" value="1"/>
</dbReference>
<dbReference type="InterPro" id="IPR008551">
    <property type="entry name" value="TANGO2"/>
</dbReference>
<gene>
    <name evidence="1" type="ORF">F992_01021</name>
</gene>
<evidence type="ECO:0000313" key="1">
    <source>
        <dbReference type="EMBL" id="ENU27724.1"/>
    </source>
</evidence>
<reference evidence="1 2" key="2">
    <citation type="journal article" date="2016" name="Int. J. Syst. Evol. Microbiol.">
        <title>Taxonomy of haemolytic and/or proteolytic strains of the genus Acinetobacter with the proposal of Acinetobacter courvalinii sp. nov. (genomic species 14 sensu Bouvet &amp; Jeanjean), Acinetobacter dispersus sp. nov. (genomic species 17), Acinetobacter modestus sp. nov., Acinetobacter proteolyticus sp. nov. and Acinetobacter vivianii sp. nov.</title>
        <authorList>
            <person name="Nemec A."/>
            <person name="Radolfova-Krizova L."/>
            <person name="Maixnerova M."/>
            <person name="Vrestiakova E."/>
            <person name="Jezek P."/>
            <person name="Sedo O."/>
        </authorList>
    </citation>
    <scope>NUCLEOTIDE SEQUENCE [LARGE SCALE GENOMIC DNA]</scope>
    <source>
        <strain evidence="1 2">NIPH 236</strain>
    </source>
</reference>
<dbReference type="GeneID" id="92834439"/>
<dbReference type="Proteomes" id="UP000013190">
    <property type="component" value="Unassembled WGS sequence"/>
</dbReference>
<proteinExistence type="predicted"/>
<sequence>MCIVAFAWHVLDDMPLCLISNRDEFYHRPSAVLHRWDNSSIIAGQDLQSGGAWMGVTESGRWAIVTNFRNGRDKNQYSTSRGHLIQSFLESDLAPIRFAQQLEQQQQDYAGFNLFVGDREQAVYMSNRGEAPQVLANGVYVVSNGLMSEDWEKTKHLRKRFTQEFLPMLQQLKITESDLQYSVWDILEDERKIIPDLLPDTGISVEMEELLSSTFIQSPIYGTRCSNFLRMTSEHWQWLEKSQQGEQQGRIIEMQVDLLK</sequence>
<dbReference type="RefSeq" id="WP_004660418.1">
    <property type="nucleotide sequence ID" value="NZ_BMDV01000011.1"/>
</dbReference>
<accession>A0ABN0JQP2</accession>